<comment type="caution">
    <text evidence="4">The sequence shown here is derived from an EMBL/GenBank/DDBJ whole genome shotgun (WGS) entry which is preliminary data.</text>
</comment>
<dbReference type="GeneID" id="68104616"/>
<organism evidence="4 5">
    <name type="scientific">Naegleria lovaniensis</name>
    <name type="common">Amoeba</name>
    <dbReference type="NCBI Taxonomy" id="51637"/>
    <lineage>
        <taxon>Eukaryota</taxon>
        <taxon>Discoba</taxon>
        <taxon>Heterolobosea</taxon>
        <taxon>Tetramitia</taxon>
        <taxon>Eutetramitia</taxon>
        <taxon>Vahlkampfiidae</taxon>
        <taxon>Naegleria</taxon>
    </lineage>
</organism>
<dbReference type="EMBL" id="PYSW02000055">
    <property type="protein sequence ID" value="KAG2373423.1"/>
    <property type="molecule type" value="Genomic_DNA"/>
</dbReference>
<proteinExistence type="predicted"/>
<feature type="transmembrane region" description="Helical" evidence="2">
    <location>
        <begin position="285"/>
        <end position="303"/>
    </location>
</feature>
<gene>
    <name evidence="4" type="ORF">C9374_012162</name>
</gene>
<feature type="transmembrane region" description="Helical" evidence="2">
    <location>
        <begin position="417"/>
        <end position="439"/>
    </location>
</feature>
<feature type="region of interest" description="Disordered" evidence="1">
    <location>
        <begin position="166"/>
        <end position="187"/>
    </location>
</feature>
<dbReference type="Gene3D" id="3.40.50.1820">
    <property type="entry name" value="alpha/beta hydrolase"/>
    <property type="match status" value="1"/>
</dbReference>
<keyword evidence="2" id="KW-1133">Transmembrane helix</keyword>
<feature type="compositionally biased region" description="Low complexity" evidence="1">
    <location>
        <begin position="1"/>
        <end position="24"/>
    </location>
</feature>
<dbReference type="Pfam" id="PF00561">
    <property type="entry name" value="Abhydrolase_1"/>
    <property type="match status" value="1"/>
</dbReference>
<feature type="transmembrane region" description="Helical" evidence="2">
    <location>
        <begin position="253"/>
        <end position="273"/>
    </location>
</feature>
<feature type="transmembrane region" description="Helical" evidence="2">
    <location>
        <begin position="508"/>
        <end position="531"/>
    </location>
</feature>
<evidence type="ECO:0000256" key="2">
    <source>
        <dbReference type="SAM" id="Phobius"/>
    </source>
</evidence>
<keyword evidence="5" id="KW-1185">Reference proteome</keyword>
<feature type="region of interest" description="Disordered" evidence="1">
    <location>
        <begin position="1"/>
        <end position="51"/>
    </location>
</feature>
<feature type="transmembrane region" description="Helical" evidence="2">
    <location>
        <begin position="309"/>
        <end position="324"/>
    </location>
</feature>
<sequence>MSHPLSNYTFDSFSKSSSLSSTTTPQNFHTSEQQHDRHSLTHDRGNRSMEENLPQFHEHQQDEMFSSDHENPFRIDPENLNFEKTDLQMAKSDNDTDGIHVLEDGHTPNVIHFEEEMETPALEEYEIQQQEPQPTPQQRTMRTTEESLSWKDRFFKVFKKAPSRPSSSSLVAENHFTSPPMTTQTTKIPKKTVGWESSQDQVLPRFSKIARILHSAPSHYSSGRGHISHRKHKISGSIWFKCIHGLFKVSTLILLYMEIVYLILFIVALVHSLQNKGFFAGGNSLNVLWLSLIFMILNALFIWDSFGDYFMLYCFFVCCRNKYLKRMEQSERKMLQTQQTTTTTGGGPSFLRHEPQPQQPLTQQERGVLNSPFPDQPSTTSQPQIQISQQQQLRRQQFHHKHHPKYYSPLMYYEWKLIWFILTLITCSACLILIVMIYVCDAFLGNDRVSGWFAFCFLASLMAYFFISWHEFILARHDHEYTQKKLVKRRLLFVKWDWWTCVKFLSKIGLLFGMWLVIGSIFILVTIQAVFTAKTLSYIDLSGGAAQMVTIKPPKSSRFQLHLYCEGPKASDDIILLDADIGIACPKCYFQPFVELLATNGMRVCVLERAGYGFSYSGPFPRNLGNETAAEVAALMRETFLGQTVVMISHSSATFTARTLLQYYPKLLRAVILLHPAHERLEERVGILKIYNQQERLKQKKEEFLNQLNTLRFQSALGLTLFPGVLKPLHSKYEELLERYYLGGVKSYVLSFPEFKPNSNITVQYASVLRLTNFIDAVWSEMSQMPLVFEFMKQLRTSDKFFHTRNETPHPVNATRIVRHHAPIPFLILTSRFLMNGTCEENRILMMNNFATRNETHDEVLCEHWKEHVSLYAQLFRELHGDLFEYYASPKTKWEFIEADYDMALTHPFLLMPYVKQALELSKS</sequence>
<name>A0AA88GEK3_NAELO</name>
<protein>
    <recommendedName>
        <fullName evidence="3">AB hydrolase-1 domain-containing protein</fullName>
    </recommendedName>
</protein>
<feature type="region of interest" description="Disordered" evidence="1">
    <location>
        <begin position="334"/>
        <end position="356"/>
    </location>
</feature>
<feature type="compositionally biased region" description="Low complexity" evidence="1">
    <location>
        <begin position="127"/>
        <end position="141"/>
    </location>
</feature>
<evidence type="ECO:0000259" key="3">
    <source>
        <dbReference type="Pfam" id="PF00561"/>
    </source>
</evidence>
<dbReference type="InterPro" id="IPR029058">
    <property type="entry name" value="AB_hydrolase_fold"/>
</dbReference>
<evidence type="ECO:0000313" key="4">
    <source>
        <dbReference type="EMBL" id="KAG2373423.1"/>
    </source>
</evidence>
<accession>A0AA88GEK3</accession>
<feature type="domain" description="AB hydrolase-1" evidence="3">
    <location>
        <begin position="590"/>
        <end position="690"/>
    </location>
</feature>
<evidence type="ECO:0000256" key="1">
    <source>
        <dbReference type="SAM" id="MobiDB-lite"/>
    </source>
</evidence>
<reference evidence="4 5" key="1">
    <citation type="journal article" date="2018" name="BMC Genomics">
        <title>The genome of Naegleria lovaniensis, the basis for a comparative approach to unravel pathogenicity factors of the human pathogenic amoeba N. fowleri.</title>
        <authorList>
            <person name="Liechti N."/>
            <person name="Schurch N."/>
            <person name="Bruggmann R."/>
            <person name="Wittwer M."/>
        </authorList>
    </citation>
    <scope>NUCLEOTIDE SEQUENCE [LARGE SCALE GENOMIC DNA]</scope>
    <source>
        <strain evidence="4 5">ATCC 30569</strain>
    </source>
</reference>
<feature type="compositionally biased region" description="Basic and acidic residues" evidence="1">
    <location>
        <begin position="32"/>
        <end position="51"/>
    </location>
</feature>
<dbReference type="InterPro" id="IPR000073">
    <property type="entry name" value="AB_hydrolase_1"/>
</dbReference>
<evidence type="ECO:0000313" key="5">
    <source>
        <dbReference type="Proteomes" id="UP000816034"/>
    </source>
</evidence>
<dbReference type="SUPFAM" id="SSF53474">
    <property type="entry name" value="alpha/beta-Hydrolases"/>
    <property type="match status" value="1"/>
</dbReference>
<keyword evidence="2" id="KW-0472">Membrane</keyword>
<dbReference type="AlphaFoldDB" id="A0AA88GEK3"/>
<feature type="region of interest" description="Disordered" evidence="1">
    <location>
        <begin position="126"/>
        <end position="145"/>
    </location>
</feature>
<dbReference type="Proteomes" id="UP000816034">
    <property type="component" value="Unassembled WGS sequence"/>
</dbReference>
<dbReference type="RefSeq" id="XP_044542597.1">
    <property type="nucleotide sequence ID" value="XM_044687898.1"/>
</dbReference>
<feature type="transmembrane region" description="Helical" evidence="2">
    <location>
        <begin position="451"/>
        <end position="475"/>
    </location>
</feature>
<keyword evidence="2" id="KW-0812">Transmembrane</keyword>